<protein>
    <submittedName>
        <fullName evidence="2">Uncharacterized protein</fullName>
    </submittedName>
</protein>
<dbReference type="AlphaFoldDB" id="A0AAN9E987"/>
<organism evidence="2 3">
    <name type="scientific">Crotalaria pallida</name>
    <name type="common">Smooth rattlebox</name>
    <name type="synonym">Crotalaria striata</name>
    <dbReference type="NCBI Taxonomy" id="3830"/>
    <lineage>
        <taxon>Eukaryota</taxon>
        <taxon>Viridiplantae</taxon>
        <taxon>Streptophyta</taxon>
        <taxon>Embryophyta</taxon>
        <taxon>Tracheophyta</taxon>
        <taxon>Spermatophyta</taxon>
        <taxon>Magnoliopsida</taxon>
        <taxon>eudicotyledons</taxon>
        <taxon>Gunneridae</taxon>
        <taxon>Pentapetalae</taxon>
        <taxon>rosids</taxon>
        <taxon>fabids</taxon>
        <taxon>Fabales</taxon>
        <taxon>Fabaceae</taxon>
        <taxon>Papilionoideae</taxon>
        <taxon>50 kb inversion clade</taxon>
        <taxon>genistoids sensu lato</taxon>
        <taxon>core genistoids</taxon>
        <taxon>Crotalarieae</taxon>
        <taxon>Crotalaria</taxon>
    </lineage>
</organism>
<feature type="region of interest" description="Disordered" evidence="1">
    <location>
        <begin position="1"/>
        <end position="56"/>
    </location>
</feature>
<evidence type="ECO:0000313" key="2">
    <source>
        <dbReference type="EMBL" id="KAK7245950.1"/>
    </source>
</evidence>
<feature type="compositionally biased region" description="Polar residues" evidence="1">
    <location>
        <begin position="19"/>
        <end position="34"/>
    </location>
</feature>
<dbReference type="Proteomes" id="UP001372338">
    <property type="component" value="Unassembled WGS sequence"/>
</dbReference>
<accession>A0AAN9E987</accession>
<sequence length="74" mass="8246">MSTKQLPHANFMCPLPHPSTASTTKLDNSQSWTHSFMDDDDGNHSRTQHLAQNPNATVSALPFKSLQKPFNLLL</sequence>
<evidence type="ECO:0000256" key="1">
    <source>
        <dbReference type="SAM" id="MobiDB-lite"/>
    </source>
</evidence>
<reference evidence="2 3" key="1">
    <citation type="submission" date="2024-01" db="EMBL/GenBank/DDBJ databases">
        <title>The genomes of 5 underutilized Papilionoideae crops provide insights into root nodulation and disease resistanc.</title>
        <authorList>
            <person name="Yuan L."/>
        </authorList>
    </citation>
    <scope>NUCLEOTIDE SEQUENCE [LARGE SCALE GENOMIC DNA]</scope>
    <source>
        <strain evidence="2">ZHUSHIDOU_FW_LH</strain>
        <tissue evidence="2">Leaf</tissue>
    </source>
</reference>
<dbReference type="EMBL" id="JAYWIO010000008">
    <property type="protein sequence ID" value="KAK7245950.1"/>
    <property type="molecule type" value="Genomic_DNA"/>
</dbReference>
<keyword evidence="3" id="KW-1185">Reference proteome</keyword>
<name>A0AAN9E987_CROPI</name>
<proteinExistence type="predicted"/>
<gene>
    <name evidence="2" type="ORF">RIF29_40804</name>
</gene>
<evidence type="ECO:0000313" key="3">
    <source>
        <dbReference type="Proteomes" id="UP001372338"/>
    </source>
</evidence>
<comment type="caution">
    <text evidence="2">The sequence shown here is derived from an EMBL/GenBank/DDBJ whole genome shotgun (WGS) entry which is preliminary data.</text>
</comment>